<dbReference type="Proteomes" id="UP001634393">
    <property type="component" value="Unassembled WGS sequence"/>
</dbReference>
<dbReference type="PROSITE" id="PS51375">
    <property type="entry name" value="PPR"/>
    <property type="match status" value="4"/>
</dbReference>
<protein>
    <recommendedName>
        <fullName evidence="4">DYW domain-containing protein</fullName>
    </recommendedName>
</protein>
<comment type="similarity">
    <text evidence="1">Belongs to the PPR family. PCMP-H subfamily.</text>
</comment>
<dbReference type="Pfam" id="PF20430">
    <property type="entry name" value="Eplus_motif"/>
    <property type="match status" value="1"/>
</dbReference>
<dbReference type="AlphaFoldDB" id="A0ABD3RRV9"/>
<organism evidence="5 6">
    <name type="scientific">Penstemon smallii</name>
    <dbReference type="NCBI Taxonomy" id="265156"/>
    <lineage>
        <taxon>Eukaryota</taxon>
        <taxon>Viridiplantae</taxon>
        <taxon>Streptophyta</taxon>
        <taxon>Embryophyta</taxon>
        <taxon>Tracheophyta</taxon>
        <taxon>Spermatophyta</taxon>
        <taxon>Magnoliopsida</taxon>
        <taxon>eudicotyledons</taxon>
        <taxon>Gunneridae</taxon>
        <taxon>Pentapetalae</taxon>
        <taxon>asterids</taxon>
        <taxon>lamiids</taxon>
        <taxon>Lamiales</taxon>
        <taxon>Plantaginaceae</taxon>
        <taxon>Cheloneae</taxon>
        <taxon>Penstemon</taxon>
    </lineage>
</organism>
<dbReference type="InterPro" id="IPR011990">
    <property type="entry name" value="TPR-like_helical_dom_sf"/>
</dbReference>
<dbReference type="FunFam" id="1.25.40.10:FF:000690">
    <property type="entry name" value="Pentatricopeptide repeat-containing protein"/>
    <property type="match status" value="1"/>
</dbReference>
<dbReference type="Pfam" id="PF20431">
    <property type="entry name" value="E_motif"/>
    <property type="match status" value="1"/>
</dbReference>
<proteinExistence type="inferred from homology"/>
<gene>
    <name evidence="5" type="ORF">ACJIZ3_014669</name>
</gene>
<dbReference type="Pfam" id="PF14432">
    <property type="entry name" value="DYW_deaminase"/>
    <property type="match status" value="1"/>
</dbReference>
<reference evidence="5 6" key="1">
    <citation type="submission" date="2024-12" db="EMBL/GenBank/DDBJ databases">
        <title>The unique morphological basis and parallel evolutionary history of personate flowers in Penstemon.</title>
        <authorList>
            <person name="Depatie T.H."/>
            <person name="Wessinger C.A."/>
        </authorList>
    </citation>
    <scope>NUCLEOTIDE SEQUENCE [LARGE SCALE GENOMIC DNA]</scope>
    <source>
        <strain evidence="5">WTNN_2</strain>
        <tissue evidence="5">Leaf</tissue>
    </source>
</reference>
<dbReference type="Pfam" id="PF13041">
    <property type="entry name" value="PPR_2"/>
    <property type="match status" value="2"/>
</dbReference>
<dbReference type="InterPro" id="IPR046960">
    <property type="entry name" value="PPR_At4g14850-like_plant"/>
</dbReference>
<evidence type="ECO:0000256" key="1">
    <source>
        <dbReference type="ARBA" id="ARBA00006643"/>
    </source>
</evidence>
<dbReference type="Gene3D" id="1.25.40.10">
    <property type="entry name" value="Tetratricopeptide repeat domain"/>
    <property type="match status" value="3"/>
</dbReference>
<keyword evidence="2" id="KW-0677">Repeat</keyword>
<dbReference type="PANTHER" id="PTHR47926:SF436">
    <property type="entry name" value="PENTATRICOPEPTIDE REPEAT-CONTAINING PROTEIN ELI1, CHLOROPLASTIC-LIKE ISOFORM X2"/>
    <property type="match status" value="1"/>
</dbReference>
<dbReference type="InterPro" id="IPR002885">
    <property type="entry name" value="PPR_rpt"/>
</dbReference>
<dbReference type="PANTHER" id="PTHR47926">
    <property type="entry name" value="PENTATRICOPEPTIDE REPEAT-CONTAINING PROTEIN"/>
    <property type="match status" value="1"/>
</dbReference>
<accession>A0ABD3RRV9</accession>
<dbReference type="Pfam" id="PF01535">
    <property type="entry name" value="PPR"/>
    <property type="match status" value="4"/>
</dbReference>
<dbReference type="GO" id="GO:0003729">
    <property type="term" value="F:mRNA binding"/>
    <property type="evidence" value="ECO:0007669"/>
    <property type="project" value="UniProtKB-ARBA"/>
</dbReference>
<dbReference type="InterPro" id="IPR046849">
    <property type="entry name" value="E2_motif"/>
</dbReference>
<dbReference type="EMBL" id="JBJXBP010000008">
    <property type="protein sequence ID" value="KAL3813401.1"/>
    <property type="molecule type" value="Genomic_DNA"/>
</dbReference>
<dbReference type="InterPro" id="IPR032867">
    <property type="entry name" value="DYW_dom"/>
</dbReference>
<feature type="repeat" description="PPR" evidence="3">
    <location>
        <begin position="353"/>
        <end position="388"/>
    </location>
</feature>
<keyword evidence="6" id="KW-1185">Reference proteome</keyword>
<feature type="repeat" description="PPR" evidence="3">
    <location>
        <begin position="83"/>
        <end position="117"/>
    </location>
</feature>
<sequence>MKWPTVCTTPSSVARHCRALLRSCARQSFLNVGKQLHAATITGGLLTLPNTFLRNVISHMYAACGDVFSARKLFDEIPTTDKDTVDWTTLMDCYCRFGSPLDALSLFVNMRREGIFVDEITMVSVFGACAKVGNNVFGIQGQVCMIKQGLGFCVKARNASMDMFVKCGLMDDAVKVFAEMTERNVVSRTVLLWGLVKWEGLEKGKKLFDEMPERNEIAWTLMIAKYVEYGITRDAFKLLKEMLFDFGLRLNFASLCSLLSACAQSGDVLMGKWVHSYALKEIVDAGKDIKLCTALLDMYAKCGRIDSAIKVFNSMHKRNVVTWNAMLSGFSMHGNGPLVLNMFNNMLEEVKPDDVTFTAVLSACSHSGLVDQGRELFYSLESVYGIKPSMENYGCMVDLLGRSGHLEEAEALIRGMPMSPNEVILGSLLGACRVYRMQELGENLVQKLVQMYPHNTEHHVLLSNMYASSGKSEKADSLRKDLRDRGIRKVPGISTMYINGQIHQFTAGDKSHPHINEIYLMLDEMIWKLKLAGYVPDISSQILSGGGDDDTNEQEEKERALLSHSEKLAVCFGLISTKVGTPIYIFKNLRICKDCHTAIKLVSRIYSRDIVIRDRNRFHSFKLGSCSCSDYW</sequence>
<evidence type="ECO:0000256" key="2">
    <source>
        <dbReference type="ARBA" id="ARBA00022737"/>
    </source>
</evidence>
<feature type="repeat" description="PPR" evidence="3">
    <location>
        <begin position="153"/>
        <end position="187"/>
    </location>
</feature>
<feature type="repeat" description="PPR" evidence="3">
    <location>
        <begin position="288"/>
        <end position="322"/>
    </location>
</feature>
<feature type="domain" description="DYW" evidence="4">
    <location>
        <begin position="552"/>
        <end position="632"/>
    </location>
</feature>
<evidence type="ECO:0000313" key="6">
    <source>
        <dbReference type="Proteomes" id="UP001634393"/>
    </source>
</evidence>
<comment type="caution">
    <text evidence="5">The sequence shown here is derived from an EMBL/GenBank/DDBJ whole genome shotgun (WGS) entry which is preliminary data.</text>
</comment>
<evidence type="ECO:0000313" key="5">
    <source>
        <dbReference type="EMBL" id="KAL3813401.1"/>
    </source>
</evidence>
<evidence type="ECO:0000259" key="4">
    <source>
        <dbReference type="Pfam" id="PF14432"/>
    </source>
</evidence>
<dbReference type="InterPro" id="IPR046848">
    <property type="entry name" value="E_motif"/>
</dbReference>
<name>A0ABD3RRV9_9LAMI</name>
<evidence type="ECO:0000256" key="3">
    <source>
        <dbReference type="PROSITE-ProRule" id="PRU00708"/>
    </source>
</evidence>
<dbReference type="NCBIfam" id="TIGR00756">
    <property type="entry name" value="PPR"/>
    <property type="match status" value="2"/>
</dbReference>